<gene>
    <name evidence="2" type="ORF">BG006_002699</name>
</gene>
<dbReference type="EMBL" id="JAAAUY010000166">
    <property type="protein sequence ID" value="KAF9334114.1"/>
    <property type="molecule type" value="Genomic_DNA"/>
</dbReference>
<evidence type="ECO:0000256" key="1">
    <source>
        <dbReference type="SAM" id="SignalP"/>
    </source>
</evidence>
<accession>A0A9P5SSK3</accession>
<keyword evidence="1" id="KW-0732">Signal</keyword>
<sequence length="218" mass="24202">MLKPNPFSILQAAALLLSIICWSSNVLAHSWLDCANMVGFNCKGFPLGYPSRANPDINTLYTYLIEHRRPTAPVCQPGRQTAFNKSSINAQFPPARVAPGESLHLTWQANGHLNETSPTKVEIHWAGKPGRLLRTRSELGPKTLLATMGFASAKNCDNPAHPNTWCHGQFKIPAGTKAGAFQVIWWWKFDQNPVGEEYSTCFEVIVQNKKTDAKRMVA</sequence>
<comment type="caution">
    <text evidence="2">The sequence shown here is derived from an EMBL/GenBank/DDBJ whole genome shotgun (WGS) entry which is preliminary data.</text>
</comment>
<dbReference type="AlphaFoldDB" id="A0A9P5SSK3"/>
<proteinExistence type="predicted"/>
<dbReference type="PANTHER" id="PTHR35559:SF1">
    <property type="entry name" value="CHITIN-BINDING TYPE-4 DOMAIN-CONTAINING PROTEIN"/>
    <property type="match status" value="1"/>
</dbReference>
<keyword evidence="3" id="KW-1185">Reference proteome</keyword>
<protein>
    <recommendedName>
        <fullName evidence="4">Chitin-binding type-4 domain-containing protein</fullName>
    </recommendedName>
</protein>
<evidence type="ECO:0000313" key="3">
    <source>
        <dbReference type="Proteomes" id="UP000696485"/>
    </source>
</evidence>
<feature type="signal peptide" evidence="1">
    <location>
        <begin position="1"/>
        <end position="28"/>
    </location>
</feature>
<evidence type="ECO:0008006" key="4">
    <source>
        <dbReference type="Google" id="ProtNLM"/>
    </source>
</evidence>
<evidence type="ECO:0000313" key="2">
    <source>
        <dbReference type="EMBL" id="KAF9334114.1"/>
    </source>
</evidence>
<name>A0A9P5SSK3_9FUNG</name>
<feature type="chain" id="PRO_5040164134" description="Chitin-binding type-4 domain-containing protein" evidence="1">
    <location>
        <begin position="29"/>
        <end position="218"/>
    </location>
</feature>
<organism evidence="2 3">
    <name type="scientific">Podila minutissima</name>
    <dbReference type="NCBI Taxonomy" id="64525"/>
    <lineage>
        <taxon>Eukaryota</taxon>
        <taxon>Fungi</taxon>
        <taxon>Fungi incertae sedis</taxon>
        <taxon>Mucoromycota</taxon>
        <taxon>Mortierellomycotina</taxon>
        <taxon>Mortierellomycetes</taxon>
        <taxon>Mortierellales</taxon>
        <taxon>Mortierellaceae</taxon>
        <taxon>Podila</taxon>
    </lineage>
</organism>
<dbReference type="PANTHER" id="PTHR35559">
    <property type="entry name" value="CHITIN-BINDING TYPE-4 DOMAIN-CONTAINING PROTEIN"/>
    <property type="match status" value="1"/>
</dbReference>
<dbReference type="Proteomes" id="UP000696485">
    <property type="component" value="Unassembled WGS sequence"/>
</dbReference>
<reference evidence="2" key="1">
    <citation type="journal article" date="2020" name="Fungal Divers.">
        <title>Resolving the Mortierellaceae phylogeny through synthesis of multi-gene phylogenetics and phylogenomics.</title>
        <authorList>
            <person name="Vandepol N."/>
            <person name="Liber J."/>
            <person name="Desiro A."/>
            <person name="Na H."/>
            <person name="Kennedy M."/>
            <person name="Barry K."/>
            <person name="Grigoriev I.V."/>
            <person name="Miller A.N."/>
            <person name="O'Donnell K."/>
            <person name="Stajich J.E."/>
            <person name="Bonito G."/>
        </authorList>
    </citation>
    <scope>NUCLEOTIDE SEQUENCE</scope>
    <source>
        <strain evidence="2">NVP1</strain>
    </source>
</reference>